<dbReference type="WBParaSite" id="nRc.2.0.1.t30955-RA">
    <property type="protein sequence ID" value="nRc.2.0.1.t30955-RA"/>
    <property type="gene ID" value="nRc.2.0.1.g30955"/>
</dbReference>
<evidence type="ECO:0000313" key="4">
    <source>
        <dbReference type="WBParaSite" id="nRc.2.0.1.t30955-RA"/>
    </source>
</evidence>
<keyword evidence="2" id="KW-1133">Transmembrane helix</keyword>
<keyword evidence="3" id="KW-1185">Reference proteome</keyword>
<sequence>MEKKLRGKSINKEESKENNTGQRKKIYKGSQNNFLVDNLPPQMNYRRVRVAPVRLTPLASDDVDNVLETYGPWSTPVLLSNSILSTTNQRLHHDSHDGHSYSNSTVKDDDGQPKSDNVWTDRHWAVLIMIIFLAVTIIVAILLQQLVV</sequence>
<evidence type="ECO:0000313" key="3">
    <source>
        <dbReference type="Proteomes" id="UP000887565"/>
    </source>
</evidence>
<accession>A0A915JX04</accession>
<organism evidence="3 4">
    <name type="scientific">Romanomermis culicivorax</name>
    <name type="common">Nematode worm</name>
    <dbReference type="NCBI Taxonomy" id="13658"/>
    <lineage>
        <taxon>Eukaryota</taxon>
        <taxon>Metazoa</taxon>
        <taxon>Ecdysozoa</taxon>
        <taxon>Nematoda</taxon>
        <taxon>Enoplea</taxon>
        <taxon>Dorylaimia</taxon>
        <taxon>Mermithida</taxon>
        <taxon>Mermithoidea</taxon>
        <taxon>Mermithidae</taxon>
        <taxon>Romanomermis</taxon>
    </lineage>
</organism>
<dbReference type="Proteomes" id="UP000887565">
    <property type="component" value="Unplaced"/>
</dbReference>
<reference evidence="4" key="1">
    <citation type="submission" date="2022-11" db="UniProtKB">
        <authorList>
            <consortium name="WormBaseParasite"/>
        </authorList>
    </citation>
    <scope>IDENTIFICATION</scope>
</reference>
<feature type="transmembrane region" description="Helical" evidence="2">
    <location>
        <begin position="124"/>
        <end position="147"/>
    </location>
</feature>
<evidence type="ECO:0000256" key="2">
    <source>
        <dbReference type="SAM" id="Phobius"/>
    </source>
</evidence>
<keyword evidence="2" id="KW-0812">Transmembrane</keyword>
<keyword evidence="2" id="KW-0472">Membrane</keyword>
<name>A0A915JX04_ROMCU</name>
<feature type="region of interest" description="Disordered" evidence="1">
    <location>
        <begin position="1"/>
        <end position="26"/>
    </location>
</feature>
<proteinExistence type="predicted"/>
<evidence type="ECO:0000256" key="1">
    <source>
        <dbReference type="SAM" id="MobiDB-lite"/>
    </source>
</evidence>
<dbReference type="AlphaFoldDB" id="A0A915JX04"/>
<feature type="compositionally biased region" description="Basic and acidic residues" evidence="1">
    <location>
        <begin position="1"/>
        <end position="17"/>
    </location>
</feature>
<protein>
    <submittedName>
        <fullName evidence="4">Uncharacterized protein</fullName>
    </submittedName>
</protein>
<feature type="region of interest" description="Disordered" evidence="1">
    <location>
        <begin position="90"/>
        <end position="114"/>
    </location>
</feature>